<evidence type="ECO:0000313" key="1">
    <source>
        <dbReference type="EMBL" id="KAJ8012023.1"/>
    </source>
</evidence>
<sequence>MEGMLDTLRDECCIPYLDDVLCFSRSFEEHVQVLRRVLQALQRHGVKLKPEKCELFRKEVRYVGRLVSAEGVRIDPKDLEAVRALKDKAPQTVGDVRQLLGFLSYYRTYVQDFSRVAKPLYDLLQSKPNTTTPKPPRGKSKGHQQSSRTPVEWSVRHQQILEQLMDRLLEPPVLAYPEFDRPFILHTDASQKGLGAVLYQNQDGKMRVIGYGSRTLTSTEQNYHLHSGKLEFLALKWAICEKFRDYLFYTPHFTVFTDNNPLTYILSTAKLNAVGHRWVGQLADFHFDIKYRPGKINVDADTLSRCPLDIDTFMTGCSEELSEDAVCAVWEGGRRAQQGDVAWVAALNLTSHSQPQVEPLQEVSHDELVREQRQDPAIGKVMALKENNTPPTEDDKKRMDTHTRRLLREWSRLHIGNDLLYRKSAGRQQLVLPATYKRTVLTQLHNNMCHVGVEKVLTLARERFYWPFMKREIEEYVTRKCSCIKQKKPATHERAPMGSITSTSPLELVCIDFLHLETSRGGYEYILVVVDHFTRFAQAYPTRNKAGKTAADKIFNDFIPRFGYPAKLHHDQGREFENELFRTLRQLAGVAHSRTSPYHPQGNPAERFNRTLLQMLRTLGEKEKESWKDHLPHVLQAYNCTRHEATGFSRIICCMVDIRASRWTFSSV</sequence>
<name>A0ACC2H8Z6_DALPE</name>
<protein>
    <submittedName>
        <fullName evidence="1">Uncharacterized protein</fullName>
    </submittedName>
</protein>
<evidence type="ECO:0000313" key="2">
    <source>
        <dbReference type="Proteomes" id="UP001157502"/>
    </source>
</evidence>
<dbReference type="Proteomes" id="UP001157502">
    <property type="component" value="Chromosome 5"/>
</dbReference>
<gene>
    <name evidence="1" type="ORF">DPEC_G00064380</name>
</gene>
<proteinExistence type="predicted"/>
<reference evidence="1" key="1">
    <citation type="submission" date="2021-05" db="EMBL/GenBank/DDBJ databases">
        <authorList>
            <person name="Pan Q."/>
            <person name="Jouanno E."/>
            <person name="Zahm M."/>
            <person name="Klopp C."/>
            <person name="Cabau C."/>
            <person name="Louis A."/>
            <person name="Berthelot C."/>
            <person name="Parey E."/>
            <person name="Roest Crollius H."/>
            <person name="Montfort J."/>
            <person name="Robinson-Rechavi M."/>
            <person name="Bouchez O."/>
            <person name="Lampietro C."/>
            <person name="Lopez Roques C."/>
            <person name="Donnadieu C."/>
            <person name="Postlethwait J."/>
            <person name="Bobe J."/>
            <person name="Dillon D."/>
            <person name="Chandos A."/>
            <person name="von Hippel F."/>
            <person name="Guiguen Y."/>
        </authorList>
    </citation>
    <scope>NUCLEOTIDE SEQUENCE</scope>
    <source>
        <strain evidence="1">YG-Jan2019</strain>
    </source>
</reference>
<keyword evidence="2" id="KW-1185">Reference proteome</keyword>
<accession>A0ACC2H8Z6</accession>
<dbReference type="EMBL" id="CM055732">
    <property type="protein sequence ID" value="KAJ8012023.1"/>
    <property type="molecule type" value="Genomic_DNA"/>
</dbReference>
<organism evidence="1 2">
    <name type="scientific">Dallia pectoralis</name>
    <name type="common">Alaska blackfish</name>
    <dbReference type="NCBI Taxonomy" id="75939"/>
    <lineage>
        <taxon>Eukaryota</taxon>
        <taxon>Metazoa</taxon>
        <taxon>Chordata</taxon>
        <taxon>Craniata</taxon>
        <taxon>Vertebrata</taxon>
        <taxon>Euteleostomi</taxon>
        <taxon>Actinopterygii</taxon>
        <taxon>Neopterygii</taxon>
        <taxon>Teleostei</taxon>
        <taxon>Protacanthopterygii</taxon>
        <taxon>Esociformes</taxon>
        <taxon>Umbridae</taxon>
        <taxon>Dallia</taxon>
    </lineage>
</organism>
<comment type="caution">
    <text evidence="1">The sequence shown here is derived from an EMBL/GenBank/DDBJ whole genome shotgun (WGS) entry which is preliminary data.</text>
</comment>